<dbReference type="Gene3D" id="3.40.30.10">
    <property type="entry name" value="Glutaredoxin"/>
    <property type="match status" value="1"/>
</dbReference>
<evidence type="ECO:0000313" key="1">
    <source>
        <dbReference type="EMBL" id="KAB3534849.1"/>
    </source>
</evidence>
<proteinExistence type="predicted"/>
<dbReference type="EMBL" id="WBZC01000024">
    <property type="protein sequence ID" value="KAB3534849.1"/>
    <property type="molecule type" value="Genomic_DNA"/>
</dbReference>
<evidence type="ECO:0000313" key="2">
    <source>
        <dbReference type="Proteomes" id="UP000432715"/>
    </source>
</evidence>
<dbReference type="RefSeq" id="WP_151861018.1">
    <property type="nucleotide sequence ID" value="NZ_WBZC01000024.1"/>
</dbReference>
<dbReference type="Pfam" id="PF11009">
    <property type="entry name" value="BrxC"/>
    <property type="match status" value="1"/>
</dbReference>
<sequence length="118" mass="13886">MAKKLKKLTSITELEKLIKRSNKKPVFIFKHDDKLQESEDAYQEYVNFIEDTEDDIVFTVVFVREDIELSEAVEELLEVTHDVPQLILVMDEEVVWDDIKDNINSDNLIEVIDEFLIV</sequence>
<accession>A0A6I0F563</accession>
<gene>
    <name evidence="1" type="ORF">F8154_07625</name>
</gene>
<reference evidence="1 2" key="1">
    <citation type="submission" date="2019-10" db="EMBL/GenBank/DDBJ databases">
        <title>Alkaliphilus serpentinus sp. nov. and Alkaliphilus pronyensis sp. nov., two novel anaerobic alkaliphilic species isolated from the serpentinized-hosted hydrothermal field of the Prony Bay (New Caledonia).</title>
        <authorList>
            <person name="Postec A."/>
        </authorList>
    </citation>
    <scope>NUCLEOTIDE SEQUENCE [LARGE SCALE GENOMIC DNA]</scope>
    <source>
        <strain evidence="1 2">LacV</strain>
    </source>
</reference>
<protein>
    <submittedName>
        <fullName evidence="1">DUF2847 family protein</fullName>
    </submittedName>
</protein>
<dbReference type="Proteomes" id="UP000432715">
    <property type="component" value="Unassembled WGS sequence"/>
</dbReference>
<comment type="caution">
    <text evidence="1">The sequence shown here is derived from an EMBL/GenBank/DDBJ whole genome shotgun (WGS) entry which is preliminary data.</text>
</comment>
<organism evidence="1 2">
    <name type="scientific">Alkaliphilus pronyensis</name>
    <dbReference type="NCBI Taxonomy" id="1482732"/>
    <lineage>
        <taxon>Bacteria</taxon>
        <taxon>Bacillati</taxon>
        <taxon>Bacillota</taxon>
        <taxon>Clostridia</taxon>
        <taxon>Peptostreptococcales</taxon>
        <taxon>Natronincolaceae</taxon>
        <taxon>Alkaliphilus</taxon>
    </lineage>
</organism>
<keyword evidence="2" id="KW-1185">Reference proteome</keyword>
<dbReference type="InterPro" id="IPR022551">
    <property type="entry name" value="BrxC"/>
</dbReference>
<name>A0A6I0F563_9FIRM</name>
<dbReference type="AlphaFoldDB" id="A0A6I0F563"/>
<dbReference type="OrthoDB" id="677051at2"/>